<dbReference type="SMART" id="SM00028">
    <property type="entry name" value="TPR"/>
    <property type="match status" value="9"/>
</dbReference>
<feature type="repeat" description="TPR" evidence="3">
    <location>
        <begin position="625"/>
        <end position="658"/>
    </location>
</feature>
<dbReference type="InterPro" id="IPR019734">
    <property type="entry name" value="TPR_rpt"/>
</dbReference>
<dbReference type="Pfam" id="PF13432">
    <property type="entry name" value="TPR_16"/>
    <property type="match status" value="4"/>
</dbReference>
<dbReference type="Proteomes" id="UP000799421">
    <property type="component" value="Unassembled WGS sequence"/>
</dbReference>
<dbReference type="Gene3D" id="1.25.40.10">
    <property type="entry name" value="Tetratricopeptide repeat domain"/>
    <property type="match status" value="4"/>
</dbReference>
<dbReference type="SUPFAM" id="SSF48452">
    <property type="entry name" value="TPR-like"/>
    <property type="match status" value="4"/>
</dbReference>
<feature type="repeat" description="TPR" evidence="3">
    <location>
        <begin position="953"/>
        <end position="986"/>
    </location>
</feature>
<protein>
    <submittedName>
        <fullName evidence="6">TPR-like protein</fullName>
    </submittedName>
</protein>
<sequence>MAIKADLQAAKSALDDSKYEEAAAAAQRVLTADPQNFNGQLLYGRACEKQRDFQGAERAYRAAAKAKPHDRNPWLGLCSVYEALGTDKIDEYHEATLKVADILAEADDKHRCQVAVDKFVAFAEQFGSREQYRHALGMLLPDSSIYDFLQGRIPHASSTYMRLVKMMEEEEVQRIRREIAERRTRIGATLSQVTVDVKNEVLGNSPLEGLYQKVIDWSLDDGVRREYEEKLLQRAYDVLAVLPVKEKAGKREQVLMLARGMVIIHHGFRLAWDLVIESKDPYDLQEFDVNVLQEYTSLFPDTGLAKVLSAWLSSERSPFPTSDEDENPMSLEVRLVLLVEGLSEAGQSPLAHRIVSTYYLHIEEYESAADTARTGVRLATAESHKLGTSLQNTKDALNTVLATALVHHLSPKYHTEARQLFEDILKRDNRSSPALMGLGLILEETEDYTDAITYFTRALDQDPGNERIGIELAWCRALCGDYLSAREELETYLSILEPTDRDLRALALYRIGICIWELDPSKPARKSRDGAYSYFLNSIQTNRNFAPAYTSLGYYYADYAKDKKRAPLCFQKAFELSSAETDAAERLARIFADKGEWDLVEAVAQRVVDSGRARPPPGSKKKGLSWPFSALGVVQMNRQEFRAAIPMFHTALRMNPGDFHACVGLGESYHNCGRYGAALKALGFALEGQTHPHPHPHPTTSIANNQPTMSHPKPETWPAQYLLSNVHRELGSYTESITLLRKILATNPREVIILLSLQQTYNEQALSNLRSGLYGAAALSAHEAIKTAGILISAHADAKNLWKNLGDSCLIYTLTDKLPFPAEEVASILGAEGSHSDSTSNSPSASAEGSSSDPTPFLAAQRAYTRVLSLNSNDIHAQSVAYYNLGYISYLTSTTQTTKSSLKTSIRNFKSAIELEAGNSEFWNGLGVAAMKINPRVAQHAFVRSLHLNELNARVWTNLGVLYLLQKDEELAHRAFGRAQSTDPTYASAWVGEGVLKGDKGLASFTHAFEIADAGDRAVKKVYPAAFFDQSGGASRDLAGLIQPLFALEQLRAQSGGQKYEHLSALFRERVGDYDSAIESLMKLSEAAEMEYEVEESKEALEHYAQAKADLARCALACGRFEEARDNATAALDLEVGGERLRLSAHLTAGLAADGLGMMGEAVAMFKKALTESEGAADVFCLLGKVLWAKGGTEERDVAREQVVGCIERNPDHVGCVVLLGAMAALDDDVEGLEAVKEDLLRLRMREGLEAADAADIDRLLLALAGLESNGNELAQAQEAVALHPEEPNAWAELAALSDDATVAKTALRAAQKAVPPFGSLDAAALAKAAAEVGDGRSVQEAVVLAPWEAVGWKRLIELAT</sequence>
<feature type="region of interest" description="Disordered" evidence="5">
    <location>
        <begin position="831"/>
        <end position="854"/>
    </location>
</feature>
<keyword evidence="1" id="KW-0677">Repeat</keyword>
<evidence type="ECO:0000313" key="6">
    <source>
        <dbReference type="EMBL" id="KAF2862131.1"/>
    </source>
</evidence>
<organism evidence="6 7">
    <name type="scientific">Piedraia hortae CBS 480.64</name>
    <dbReference type="NCBI Taxonomy" id="1314780"/>
    <lineage>
        <taxon>Eukaryota</taxon>
        <taxon>Fungi</taxon>
        <taxon>Dikarya</taxon>
        <taxon>Ascomycota</taxon>
        <taxon>Pezizomycotina</taxon>
        <taxon>Dothideomycetes</taxon>
        <taxon>Dothideomycetidae</taxon>
        <taxon>Capnodiales</taxon>
        <taxon>Piedraiaceae</taxon>
        <taxon>Piedraia</taxon>
    </lineage>
</organism>
<feature type="repeat" description="TPR" evidence="3">
    <location>
        <begin position="432"/>
        <end position="465"/>
    </location>
</feature>
<accession>A0A6A7C3P8</accession>
<dbReference type="EMBL" id="MU005967">
    <property type="protein sequence ID" value="KAF2862131.1"/>
    <property type="molecule type" value="Genomic_DNA"/>
</dbReference>
<dbReference type="InterPro" id="IPR011990">
    <property type="entry name" value="TPR-like_helical_dom_sf"/>
</dbReference>
<name>A0A6A7C3P8_9PEZI</name>
<dbReference type="GO" id="GO:0006401">
    <property type="term" value="P:RNA catabolic process"/>
    <property type="evidence" value="ECO:0007669"/>
    <property type="project" value="InterPro"/>
</dbReference>
<evidence type="ECO:0000256" key="4">
    <source>
        <dbReference type="SAM" id="Coils"/>
    </source>
</evidence>
<dbReference type="OrthoDB" id="421075at2759"/>
<gene>
    <name evidence="6" type="ORF">K470DRAFT_213329</name>
</gene>
<evidence type="ECO:0000256" key="1">
    <source>
        <dbReference type="ARBA" id="ARBA00022737"/>
    </source>
</evidence>
<keyword evidence="7" id="KW-1185">Reference proteome</keyword>
<proteinExistence type="predicted"/>
<evidence type="ECO:0000313" key="7">
    <source>
        <dbReference type="Proteomes" id="UP000799421"/>
    </source>
</evidence>
<evidence type="ECO:0000256" key="3">
    <source>
        <dbReference type="PROSITE-ProRule" id="PRU00339"/>
    </source>
</evidence>
<keyword evidence="2 3" id="KW-0802">TPR repeat</keyword>
<feature type="coiled-coil region" evidence="4">
    <location>
        <begin position="1078"/>
        <end position="1107"/>
    </location>
</feature>
<dbReference type="PANTHER" id="PTHR15704">
    <property type="entry name" value="SUPERKILLER 3 PROTEIN-RELATED"/>
    <property type="match status" value="1"/>
</dbReference>
<keyword evidence="4" id="KW-0175">Coiled coil</keyword>
<dbReference type="PROSITE" id="PS50005">
    <property type="entry name" value="TPR"/>
    <property type="match status" value="3"/>
</dbReference>
<evidence type="ECO:0000256" key="5">
    <source>
        <dbReference type="SAM" id="MobiDB-lite"/>
    </source>
</evidence>
<dbReference type="InterPro" id="IPR039226">
    <property type="entry name" value="Ski3/TTC37"/>
</dbReference>
<dbReference type="Pfam" id="PF18833">
    <property type="entry name" value="TPR_22"/>
    <property type="match status" value="1"/>
</dbReference>
<dbReference type="PROSITE" id="PS50293">
    <property type="entry name" value="TPR_REGION"/>
    <property type="match status" value="1"/>
</dbReference>
<dbReference type="PANTHER" id="PTHR15704:SF7">
    <property type="entry name" value="SUPERKILLER COMPLEX PROTEIN 3"/>
    <property type="match status" value="1"/>
</dbReference>
<reference evidence="6" key="1">
    <citation type="journal article" date="2020" name="Stud. Mycol.">
        <title>101 Dothideomycetes genomes: a test case for predicting lifestyles and emergence of pathogens.</title>
        <authorList>
            <person name="Haridas S."/>
            <person name="Albert R."/>
            <person name="Binder M."/>
            <person name="Bloem J."/>
            <person name="Labutti K."/>
            <person name="Salamov A."/>
            <person name="Andreopoulos B."/>
            <person name="Baker S."/>
            <person name="Barry K."/>
            <person name="Bills G."/>
            <person name="Bluhm B."/>
            <person name="Cannon C."/>
            <person name="Castanera R."/>
            <person name="Culley D."/>
            <person name="Daum C."/>
            <person name="Ezra D."/>
            <person name="Gonzalez J."/>
            <person name="Henrissat B."/>
            <person name="Kuo A."/>
            <person name="Liang C."/>
            <person name="Lipzen A."/>
            <person name="Lutzoni F."/>
            <person name="Magnuson J."/>
            <person name="Mondo S."/>
            <person name="Nolan M."/>
            <person name="Ohm R."/>
            <person name="Pangilinan J."/>
            <person name="Park H.-J."/>
            <person name="Ramirez L."/>
            <person name="Alfaro M."/>
            <person name="Sun H."/>
            <person name="Tritt A."/>
            <person name="Yoshinaga Y."/>
            <person name="Zwiers L.-H."/>
            <person name="Turgeon B."/>
            <person name="Goodwin S."/>
            <person name="Spatafora J."/>
            <person name="Crous P."/>
            <person name="Grigoriev I."/>
        </authorList>
    </citation>
    <scope>NUCLEOTIDE SEQUENCE</scope>
    <source>
        <strain evidence="6">CBS 480.64</strain>
    </source>
</reference>
<dbReference type="InterPro" id="IPR040962">
    <property type="entry name" value="TPR_22"/>
</dbReference>
<evidence type="ECO:0000256" key="2">
    <source>
        <dbReference type="ARBA" id="ARBA00022803"/>
    </source>
</evidence>
<dbReference type="GO" id="GO:0055087">
    <property type="term" value="C:Ski complex"/>
    <property type="evidence" value="ECO:0007669"/>
    <property type="project" value="InterPro"/>
</dbReference>
<feature type="compositionally biased region" description="Low complexity" evidence="5">
    <location>
        <begin position="836"/>
        <end position="854"/>
    </location>
</feature>